<feature type="compositionally biased region" description="Basic residues" evidence="1">
    <location>
        <begin position="30"/>
        <end position="40"/>
    </location>
</feature>
<feature type="compositionally biased region" description="Polar residues" evidence="1">
    <location>
        <begin position="313"/>
        <end position="340"/>
    </location>
</feature>
<feature type="region of interest" description="Disordered" evidence="1">
    <location>
        <begin position="585"/>
        <end position="608"/>
    </location>
</feature>
<feature type="compositionally biased region" description="Acidic residues" evidence="1">
    <location>
        <begin position="891"/>
        <end position="902"/>
    </location>
</feature>
<feature type="compositionally biased region" description="Polar residues" evidence="1">
    <location>
        <begin position="234"/>
        <end position="244"/>
    </location>
</feature>
<feature type="compositionally biased region" description="Low complexity" evidence="1">
    <location>
        <begin position="213"/>
        <end position="224"/>
    </location>
</feature>
<sequence>MAPETRSRGVPAPSRVYHSTPTLQQVQFPARRKRVRRHHGDSHDGHPPSLKQQTLTQIDFVSSFDEDGVVTLSDADDGNGDDDDDDDPDKENASPQPHETQDEGDEPESPVPKRARRARRRPEKRRRTMGDGEKGSSRKDDDDDQARRRRRRTLGDMSGASRYHTQTLTQFLGHHTSFVADSDDDDHHEMDDGFLSWLEQENRLKSPGAGERATTTTTTTTAATRPSTVAGASRENSVIPQTPNKGGFVAPRADDVASLTDGMLARYGPPGQQDTPSRKMGRLARRDQQASSPRPRASPDYKQQQQQQQQQQRDTTPSQKRASLVMQDSQATASWTTPGKSQDGAPTGGESPSPLTPTKSQGGAPTGGESSSPSTTTKTQDDAPTGGKLLFPSTPAKVPLGESTRPPKRLVADDVFEIPDSDEEGEALDASPLETPGRRRRDDDCFAAGAETQAAMQEIHSRTGTPQDGHAEPDVSGPRKASSRALQVTEPMRTPLHQPNHHHHSSQPSQPWESQRVPASILRSLPAPSARSDILLPVSSAALEALATGHCTHITAPFRIPGQVARFWLFEERVLRYMACVGPGEEEASSSSSSSSQQQAASRSPSSSRQPAWRYYASQVYELNNPVCQEDMQEEGWIAAPPVTRYVYLPPAVVGQLLWNLRHALFADPVDEQQQRTSPSSSPSSSPRAEHRQQMGRVPPPASMTLSQQVDAQIHSDMASSTLLPPDGTADDAPTRLPSPPAPPPPPYSSSSSPGPTRQPVYPSQATTLSQASTPSQQGQQHGHAPPESATASESRAPHPPLPAAADSNTATTAVPCPFGAGSPPSSSLCSLPSSSLPSAVPPLPSLLLSSSQLLSKSQMLPDSLVRAYEEPPPHSHPHSHSHSYPRPEIWDSDGDEDDAPL</sequence>
<feature type="region of interest" description="Disordered" evidence="1">
    <location>
        <begin position="865"/>
        <end position="902"/>
    </location>
</feature>
<name>A0A168CNG7_9HYPO</name>
<feature type="compositionally biased region" description="Acidic residues" evidence="1">
    <location>
        <begin position="414"/>
        <end position="427"/>
    </location>
</feature>
<feature type="compositionally biased region" description="Basic and acidic residues" evidence="1">
    <location>
        <begin position="128"/>
        <end position="140"/>
    </location>
</feature>
<dbReference type="OrthoDB" id="2149705at2759"/>
<dbReference type="AlphaFoldDB" id="A0A168CNG7"/>
<feature type="compositionally biased region" description="Basic residues" evidence="1">
    <location>
        <begin position="113"/>
        <end position="127"/>
    </location>
</feature>
<feature type="region of interest" description="Disordered" evidence="1">
    <location>
        <begin position="1"/>
        <end position="165"/>
    </location>
</feature>
<feature type="compositionally biased region" description="Acidic residues" evidence="1">
    <location>
        <begin position="64"/>
        <end position="89"/>
    </location>
</feature>
<dbReference type="STRING" id="1081109.A0A168CNG7"/>
<keyword evidence="3" id="KW-1185">Reference proteome</keyword>
<reference evidence="2 3" key="1">
    <citation type="journal article" date="2016" name="Genome Biol. Evol.">
        <title>Divergent and convergent evolution of fungal pathogenicity.</title>
        <authorList>
            <person name="Shang Y."/>
            <person name="Xiao G."/>
            <person name="Zheng P."/>
            <person name="Cen K."/>
            <person name="Zhan S."/>
            <person name="Wang C."/>
        </authorList>
    </citation>
    <scope>NUCLEOTIDE SEQUENCE [LARGE SCALE GENOMIC DNA]</scope>
    <source>
        <strain evidence="2 3">RCEF 2490</strain>
    </source>
</reference>
<evidence type="ECO:0000256" key="1">
    <source>
        <dbReference type="SAM" id="MobiDB-lite"/>
    </source>
</evidence>
<feature type="compositionally biased region" description="Polar residues" evidence="1">
    <location>
        <begin position="17"/>
        <end position="27"/>
    </location>
</feature>
<evidence type="ECO:0000313" key="3">
    <source>
        <dbReference type="Proteomes" id="UP000078544"/>
    </source>
</evidence>
<feature type="compositionally biased region" description="Pro residues" evidence="1">
    <location>
        <begin position="737"/>
        <end position="748"/>
    </location>
</feature>
<feature type="compositionally biased region" description="Polar residues" evidence="1">
    <location>
        <begin position="762"/>
        <end position="781"/>
    </location>
</feature>
<feature type="compositionally biased region" description="Polar residues" evidence="1">
    <location>
        <begin position="50"/>
        <end position="60"/>
    </location>
</feature>
<dbReference type="EMBL" id="AZGY01000007">
    <property type="protein sequence ID" value="KZZ96824.1"/>
    <property type="molecule type" value="Genomic_DNA"/>
</dbReference>
<proteinExistence type="predicted"/>
<evidence type="ECO:0000313" key="2">
    <source>
        <dbReference type="EMBL" id="KZZ96824.1"/>
    </source>
</evidence>
<organism evidence="2 3">
    <name type="scientific">Moelleriella libera RCEF 2490</name>
    <dbReference type="NCBI Taxonomy" id="1081109"/>
    <lineage>
        <taxon>Eukaryota</taxon>
        <taxon>Fungi</taxon>
        <taxon>Dikarya</taxon>
        <taxon>Ascomycota</taxon>
        <taxon>Pezizomycotina</taxon>
        <taxon>Sordariomycetes</taxon>
        <taxon>Hypocreomycetidae</taxon>
        <taxon>Hypocreales</taxon>
        <taxon>Clavicipitaceae</taxon>
        <taxon>Moelleriella</taxon>
    </lineage>
</organism>
<feature type="compositionally biased region" description="Low complexity" evidence="1">
    <location>
        <begin position="303"/>
        <end position="312"/>
    </location>
</feature>
<feature type="compositionally biased region" description="Low complexity" evidence="1">
    <location>
        <begin position="823"/>
        <end position="839"/>
    </location>
</feature>
<feature type="region of interest" description="Disordered" evidence="1">
    <location>
        <begin position="203"/>
        <end position="516"/>
    </location>
</feature>
<feature type="region of interest" description="Disordered" evidence="1">
    <location>
        <begin position="670"/>
        <end position="846"/>
    </location>
</feature>
<feature type="compositionally biased region" description="Low complexity" evidence="1">
    <location>
        <begin position="367"/>
        <end position="377"/>
    </location>
</feature>
<accession>A0A168CNG7</accession>
<dbReference type="Proteomes" id="UP000078544">
    <property type="component" value="Unassembled WGS sequence"/>
</dbReference>
<feature type="compositionally biased region" description="Low complexity" evidence="1">
    <location>
        <begin position="678"/>
        <end position="687"/>
    </location>
</feature>
<feature type="compositionally biased region" description="Low complexity" evidence="1">
    <location>
        <begin position="589"/>
        <end position="608"/>
    </location>
</feature>
<gene>
    <name evidence="2" type="ORF">AAL_04053</name>
</gene>
<protein>
    <submittedName>
        <fullName evidence="2">Uncharacterized protein</fullName>
    </submittedName>
</protein>
<comment type="caution">
    <text evidence="2">The sequence shown here is derived from an EMBL/GenBank/DDBJ whole genome shotgun (WGS) entry which is preliminary data.</text>
</comment>